<reference evidence="3" key="1">
    <citation type="submission" date="2016-11" db="EMBL/GenBank/DDBJ databases">
        <title>Study of marine rhodopsin-containing bacteria.</title>
        <authorList>
            <person name="Yoshizawa S."/>
            <person name="Kumagai Y."/>
            <person name="Kogure K."/>
        </authorList>
    </citation>
    <scope>NUCLEOTIDE SEQUENCE [LARGE SCALE GENOMIC DNA]</scope>
    <source>
        <strain evidence="3">SG-29</strain>
    </source>
</reference>
<evidence type="ECO:0000256" key="1">
    <source>
        <dbReference type="ARBA" id="ARBA00008918"/>
    </source>
</evidence>
<dbReference type="EMBL" id="MQWB01000001">
    <property type="protein sequence ID" value="OZC04300.1"/>
    <property type="molecule type" value="Genomic_DNA"/>
</dbReference>
<keyword evidence="4" id="KW-1185">Reference proteome</keyword>
<comment type="caution">
    <text evidence="3">The sequence shown here is derived from an EMBL/GenBank/DDBJ whole genome shotgun (WGS) entry which is preliminary data.</text>
</comment>
<dbReference type="Pfam" id="PF03364">
    <property type="entry name" value="Polyketide_cyc"/>
    <property type="match status" value="1"/>
</dbReference>
<dbReference type="Proteomes" id="UP000216446">
    <property type="component" value="Unassembled WGS sequence"/>
</dbReference>
<protein>
    <recommendedName>
        <fullName evidence="2">Coenzyme Q-binding protein COQ10 START domain-containing protein</fullName>
    </recommendedName>
</protein>
<dbReference type="Gene3D" id="3.30.530.20">
    <property type="match status" value="1"/>
</dbReference>
<feature type="domain" description="Coenzyme Q-binding protein COQ10 START" evidence="2">
    <location>
        <begin position="14"/>
        <end position="136"/>
    </location>
</feature>
<evidence type="ECO:0000313" key="4">
    <source>
        <dbReference type="Proteomes" id="UP000216446"/>
    </source>
</evidence>
<dbReference type="InterPro" id="IPR005031">
    <property type="entry name" value="COQ10_START"/>
</dbReference>
<dbReference type="RefSeq" id="WP_094550616.1">
    <property type="nucleotide sequence ID" value="NZ_MQWB01000001.1"/>
</dbReference>
<comment type="similarity">
    <text evidence="1">Belongs to the ribosome association toxin RatA family.</text>
</comment>
<sequence>MDSTHLFSTEMHLPLPRDEVFEFFADAKNLERITPPELRFSITKAPEAIARGALIEYRLRLFGIPFGWRTEIAAWEPPTMFVDRQVKGPYRVWHHTHTFLDEPSLDGTPGTRILDVVTYALPLWPFGEIALPVVRGQVRRIFAYRERAIREILLGA</sequence>
<dbReference type="SUPFAM" id="SSF55961">
    <property type="entry name" value="Bet v1-like"/>
    <property type="match status" value="1"/>
</dbReference>
<dbReference type="OrthoDB" id="9793552at2"/>
<dbReference type="AlphaFoldDB" id="A0A259U2W5"/>
<dbReference type="InParanoid" id="A0A259U2W5"/>
<name>A0A259U2W5_9BACT</name>
<accession>A0A259U2W5</accession>
<organism evidence="3 4">
    <name type="scientific">Rubricoccus marinus</name>
    <dbReference type="NCBI Taxonomy" id="716817"/>
    <lineage>
        <taxon>Bacteria</taxon>
        <taxon>Pseudomonadati</taxon>
        <taxon>Rhodothermota</taxon>
        <taxon>Rhodothermia</taxon>
        <taxon>Rhodothermales</taxon>
        <taxon>Rubricoccaceae</taxon>
        <taxon>Rubricoccus</taxon>
    </lineage>
</organism>
<dbReference type="CDD" id="cd07820">
    <property type="entry name" value="SRPBCC_3"/>
    <property type="match status" value="1"/>
</dbReference>
<gene>
    <name evidence="3" type="ORF">BSZ36_15710</name>
</gene>
<evidence type="ECO:0000313" key="3">
    <source>
        <dbReference type="EMBL" id="OZC04300.1"/>
    </source>
</evidence>
<proteinExistence type="inferred from homology"/>
<evidence type="ECO:0000259" key="2">
    <source>
        <dbReference type="Pfam" id="PF03364"/>
    </source>
</evidence>
<dbReference type="InterPro" id="IPR023393">
    <property type="entry name" value="START-like_dom_sf"/>
</dbReference>